<sequence length="64" mass="6801">MARAPKGASAPNVGRGERRAQASHASLDSDLEAFSHNPAHGSFAPLAFQPSAMTNCVNQRFLSY</sequence>
<dbReference type="EnsemblPlants" id="HORVU.MOREX.r3.5HG0435820.1">
    <property type="protein sequence ID" value="HORVU.MOREX.r3.5HG0435820.1.CDS1"/>
    <property type="gene ID" value="HORVU.MOREX.r3.5HG0435820"/>
</dbReference>
<reference evidence="2" key="3">
    <citation type="submission" date="2022-01" db="UniProtKB">
        <authorList>
            <consortium name="EnsemblPlants"/>
        </authorList>
    </citation>
    <scope>IDENTIFICATION</scope>
    <source>
        <strain evidence="2">subsp. vulgare</strain>
    </source>
</reference>
<dbReference type="Proteomes" id="UP000011116">
    <property type="component" value="Chromosome 5H"/>
</dbReference>
<evidence type="ECO:0000313" key="3">
    <source>
        <dbReference type="Proteomes" id="UP000011116"/>
    </source>
</evidence>
<proteinExistence type="predicted"/>
<reference evidence="2" key="2">
    <citation type="submission" date="2020-10" db="EMBL/GenBank/DDBJ databases">
        <authorList>
            <person name="Scholz U."/>
            <person name="Mascher M."/>
            <person name="Fiebig A."/>
        </authorList>
    </citation>
    <scope>NUCLEOTIDE SEQUENCE [LARGE SCALE GENOMIC DNA]</scope>
    <source>
        <strain evidence="2">cv. Morex</strain>
    </source>
</reference>
<keyword evidence="3" id="KW-1185">Reference proteome</keyword>
<reference evidence="3" key="1">
    <citation type="journal article" date="2012" name="Nature">
        <title>A physical, genetic and functional sequence assembly of the barley genome.</title>
        <authorList>
            <consortium name="The International Barley Genome Sequencing Consortium"/>
            <person name="Mayer K.F."/>
            <person name="Waugh R."/>
            <person name="Brown J.W."/>
            <person name="Schulman A."/>
            <person name="Langridge P."/>
            <person name="Platzer M."/>
            <person name="Fincher G.B."/>
            <person name="Muehlbauer G.J."/>
            <person name="Sato K."/>
            <person name="Close T.J."/>
            <person name="Wise R.P."/>
            <person name="Stein N."/>
        </authorList>
    </citation>
    <scope>NUCLEOTIDE SEQUENCE [LARGE SCALE GENOMIC DNA]</scope>
    <source>
        <strain evidence="3">cv. Morex</strain>
    </source>
</reference>
<name>A0A8I6Y776_HORVV</name>
<protein>
    <submittedName>
        <fullName evidence="2">Uncharacterized protein</fullName>
    </submittedName>
</protein>
<evidence type="ECO:0000313" key="2">
    <source>
        <dbReference type="EnsemblPlants" id="HORVU.MOREX.r3.5HG0435820.1.CDS1"/>
    </source>
</evidence>
<dbReference type="AlphaFoldDB" id="A0A8I6Y776"/>
<evidence type="ECO:0000256" key="1">
    <source>
        <dbReference type="SAM" id="MobiDB-lite"/>
    </source>
</evidence>
<feature type="region of interest" description="Disordered" evidence="1">
    <location>
        <begin position="1"/>
        <end position="34"/>
    </location>
</feature>
<accession>A0A8I6Y776</accession>
<organism evidence="2 3">
    <name type="scientific">Hordeum vulgare subsp. vulgare</name>
    <name type="common">Domesticated barley</name>
    <dbReference type="NCBI Taxonomy" id="112509"/>
    <lineage>
        <taxon>Eukaryota</taxon>
        <taxon>Viridiplantae</taxon>
        <taxon>Streptophyta</taxon>
        <taxon>Embryophyta</taxon>
        <taxon>Tracheophyta</taxon>
        <taxon>Spermatophyta</taxon>
        <taxon>Magnoliopsida</taxon>
        <taxon>Liliopsida</taxon>
        <taxon>Poales</taxon>
        <taxon>Poaceae</taxon>
        <taxon>BOP clade</taxon>
        <taxon>Pooideae</taxon>
        <taxon>Triticodae</taxon>
        <taxon>Triticeae</taxon>
        <taxon>Hordeinae</taxon>
        <taxon>Hordeum</taxon>
    </lineage>
</organism>
<dbReference type="Gramene" id="HORVU.MOREX.r3.5HG0435820.1">
    <property type="protein sequence ID" value="HORVU.MOREX.r3.5HG0435820.1.CDS1"/>
    <property type="gene ID" value="HORVU.MOREX.r3.5HG0435820"/>
</dbReference>